<dbReference type="InterPro" id="IPR012825">
    <property type="entry name" value="BluB"/>
</dbReference>
<evidence type="ECO:0000256" key="5">
    <source>
        <dbReference type="ARBA" id="ARBA00022573"/>
    </source>
</evidence>
<evidence type="ECO:0000256" key="8">
    <source>
        <dbReference type="ARBA" id="ARBA00030686"/>
    </source>
</evidence>
<dbReference type="InterPro" id="IPR029479">
    <property type="entry name" value="Nitroreductase"/>
</dbReference>
<dbReference type="InterPro" id="IPR023195">
    <property type="entry name" value="Nict_dMeBzImd_PRibTrfase_N"/>
</dbReference>
<evidence type="ECO:0000313" key="11">
    <source>
        <dbReference type="EMBL" id="PRY38537.1"/>
    </source>
</evidence>
<dbReference type="Gene3D" id="3.40.50.10210">
    <property type="match status" value="1"/>
</dbReference>
<evidence type="ECO:0000256" key="1">
    <source>
        <dbReference type="ARBA" id="ARBA00005049"/>
    </source>
</evidence>
<dbReference type="OrthoDB" id="9773807at2"/>
<dbReference type="NCBIfam" id="TIGR02476">
    <property type="entry name" value="BluB"/>
    <property type="match status" value="1"/>
</dbReference>
<dbReference type="GO" id="GO:0008939">
    <property type="term" value="F:nicotinate-nucleotide-dimethylbenzimidazole phosphoribosyltransferase activity"/>
    <property type="evidence" value="ECO:0007669"/>
    <property type="project" value="UniProtKB-EC"/>
</dbReference>
<dbReference type="InterPro" id="IPR036087">
    <property type="entry name" value="Nict_dMeBzImd_PRibTrfase_sf"/>
</dbReference>
<dbReference type="UniPathway" id="UPA00061">
    <property type="reaction ID" value="UER00516"/>
</dbReference>
<dbReference type="PANTHER" id="PTHR43463:SF1">
    <property type="entry name" value="NICOTINATE-NUCLEOTIDE--DIMETHYLBENZIMIDAZOLE PHOSPHORIBOSYLTRANSFERASE"/>
    <property type="match status" value="1"/>
</dbReference>
<dbReference type="EC" id="2.4.2.21" evidence="3"/>
<comment type="similarity">
    <text evidence="2">Belongs to the CobT family.</text>
</comment>
<comment type="catalytic activity">
    <reaction evidence="9">
        <text>5,6-dimethylbenzimidazole + nicotinate beta-D-ribonucleotide = alpha-ribazole 5'-phosphate + nicotinate + H(+)</text>
        <dbReference type="Rhea" id="RHEA:11196"/>
        <dbReference type="ChEBI" id="CHEBI:15378"/>
        <dbReference type="ChEBI" id="CHEBI:15890"/>
        <dbReference type="ChEBI" id="CHEBI:32544"/>
        <dbReference type="ChEBI" id="CHEBI:57502"/>
        <dbReference type="ChEBI" id="CHEBI:57918"/>
        <dbReference type="EC" id="2.4.2.21"/>
    </reaction>
</comment>
<dbReference type="Proteomes" id="UP000239210">
    <property type="component" value="Unassembled WGS sequence"/>
</dbReference>
<dbReference type="Gene3D" id="1.10.1610.10">
    <property type="match status" value="1"/>
</dbReference>
<keyword evidence="7" id="KW-0808">Transferase</keyword>
<evidence type="ECO:0000256" key="9">
    <source>
        <dbReference type="ARBA" id="ARBA00047340"/>
    </source>
</evidence>
<evidence type="ECO:0000313" key="12">
    <source>
        <dbReference type="Proteomes" id="UP000239210"/>
    </source>
</evidence>
<evidence type="ECO:0000256" key="4">
    <source>
        <dbReference type="ARBA" id="ARBA00015486"/>
    </source>
</evidence>
<evidence type="ECO:0000256" key="3">
    <source>
        <dbReference type="ARBA" id="ARBA00011991"/>
    </source>
</evidence>
<dbReference type="SUPFAM" id="SSF52733">
    <property type="entry name" value="Nicotinate mononucleotide:5,6-dimethylbenzimidazole phosphoribosyltransferase (CobT)"/>
    <property type="match status" value="1"/>
</dbReference>
<dbReference type="PANTHER" id="PTHR43463">
    <property type="entry name" value="NICOTINATE-NUCLEOTIDE--DIMETHYLBENZIMIDAZOLE PHOSPHORIBOSYLTRANSFERASE"/>
    <property type="match status" value="1"/>
</dbReference>
<evidence type="ECO:0000259" key="10">
    <source>
        <dbReference type="Pfam" id="PF00881"/>
    </source>
</evidence>
<dbReference type="RefSeq" id="WP_106281687.1">
    <property type="nucleotide sequence ID" value="NZ_PVTG01000022.1"/>
</dbReference>
<keyword evidence="5" id="KW-0169">Cobalamin biosynthesis</keyword>
<dbReference type="Pfam" id="PF00881">
    <property type="entry name" value="Nitroreductase"/>
    <property type="match status" value="1"/>
</dbReference>
<comment type="caution">
    <text evidence="11">The sequence shown here is derived from an EMBL/GenBank/DDBJ whole genome shotgun (WGS) entry which is preliminary data.</text>
</comment>
<dbReference type="Gene3D" id="3.40.109.10">
    <property type="entry name" value="NADH Oxidase"/>
    <property type="match status" value="1"/>
</dbReference>
<evidence type="ECO:0000256" key="6">
    <source>
        <dbReference type="ARBA" id="ARBA00022676"/>
    </source>
</evidence>
<sequence length="581" mass="58946">MTASPWPRPVPLVGDATSAAERAGDPAAWAMPEHAGGLYAVVGARRDVRRYRPDPVPDEVLERVLAAGHAAPSVGHSQPWRFLVVRDPATRDRAAVLTDRERLRQAAQLEPDAARRLLDLQLEGVREAPLGIVVCCDRRTPPAGVLGRATFPDADLWSCAAAIQNLWLAARAEGLGMGWVTLFRPEELAGLVGLPDGVVTLGWLCLGWPDERPPAPGLERAGWSRRLPLSAVVVEDRWPADDGGPAAPPSHLRAPGREAVVGARDEADRLLTPPGSLGVLDRAVDRVVALGRGDATGGTLVLAAADHPVAGLGVSAYEVRVTRDVARAAVAGVSVGATAAAAAGLATVVVDAGVAGGPLDGAVDARPAGPRGDLAGAPALPPADVERLLVAGRDLVAGREPGVRDGLLALGEVGVGNTTVAAALAAGLLGADPADVTGLGAGADSAVLERKRAVVAAALARAGHGLDRDPARALAELGGPELTVLTGAVLGAARAGTPVVLDGFAVSVAALAAVLLEPGAQAALVAGQRSRERGHDLVLQALGLEPLLDLRLRAGEGAGAALAAGLLLDGLRVRRGTARVG</sequence>
<reference evidence="11 12" key="1">
    <citation type="submission" date="2018-03" db="EMBL/GenBank/DDBJ databases">
        <title>Genomic Encyclopedia of Archaeal and Bacterial Type Strains, Phase II (KMG-II): from individual species to whole genera.</title>
        <authorList>
            <person name="Goeker M."/>
        </authorList>
    </citation>
    <scope>NUCLEOTIDE SEQUENCE [LARGE SCALE GENOMIC DNA]</scope>
    <source>
        <strain evidence="11 12">DSM 45416</strain>
    </source>
</reference>
<name>A0A2T0SYQ2_9ACTN</name>
<dbReference type="Pfam" id="PF02277">
    <property type="entry name" value="DBI_PRT"/>
    <property type="match status" value="1"/>
</dbReference>
<evidence type="ECO:0000256" key="7">
    <source>
        <dbReference type="ARBA" id="ARBA00022679"/>
    </source>
</evidence>
<accession>A0A2T0SYQ2</accession>
<keyword evidence="6" id="KW-0328">Glycosyltransferase</keyword>
<dbReference type="InterPro" id="IPR000415">
    <property type="entry name" value="Nitroreductase-like"/>
</dbReference>
<protein>
    <recommendedName>
        <fullName evidence="4">Nicotinate-nucleotide--dimethylbenzimidazole phosphoribosyltransferase</fullName>
        <ecNumber evidence="3">2.4.2.21</ecNumber>
    </recommendedName>
    <alternativeName>
        <fullName evidence="8">N(1)-alpha-phosphoribosyltransferase</fullName>
    </alternativeName>
</protein>
<dbReference type="SUPFAM" id="SSF55469">
    <property type="entry name" value="FMN-dependent nitroreductase-like"/>
    <property type="match status" value="1"/>
</dbReference>
<dbReference type="GO" id="GO:0016491">
    <property type="term" value="F:oxidoreductase activity"/>
    <property type="evidence" value="ECO:0007669"/>
    <property type="project" value="InterPro"/>
</dbReference>
<evidence type="ECO:0000256" key="2">
    <source>
        <dbReference type="ARBA" id="ARBA00007110"/>
    </source>
</evidence>
<organism evidence="11 12">
    <name type="scientific">Geodermatophilus tzadiensis</name>
    <dbReference type="NCBI Taxonomy" id="1137988"/>
    <lineage>
        <taxon>Bacteria</taxon>
        <taxon>Bacillati</taxon>
        <taxon>Actinomycetota</taxon>
        <taxon>Actinomycetes</taxon>
        <taxon>Geodermatophilales</taxon>
        <taxon>Geodermatophilaceae</taxon>
        <taxon>Geodermatophilus</taxon>
    </lineage>
</organism>
<comment type="pathway">
    <text evidence="1">Nucleoside biosynthesis; alpha-ribazole biosynthesis; alpha-ribazole from 5,6-dimethylbenzimidazole: step 1/2.</text>
</comment>
<gene>
    <name evidence="11" type="ORF">LY71_1229</name>
</gene>
<keyword evidence="12" id="KW-1185">Reference proteome</keyword>
<dbReference type="EMBL" id="PVTG01000022">
    <property type="protein sequence ID" value="PRY38537.1"/>
    <property type="molecule type" value="Genomic_DNA"/>
</dbReference>
<proteinExistence type="inferred from homology"/>
<dbReference type="GO" id="GO:0009236">
    <property type="term" value="P:cobalamin biosynthetic process"/>
    <property type="evidence" value="ECO:0007669"/>
    <property type="project" value="UniProtKB-KW"/>
</dbReference>
<dbReference type="InterPro" id="IPR003200">
    <property type="entry name" value="Nict_dMeBzImd_PRibTrfase"/>
</dbReference>
<feature type="domain" description="Nitroreductase" evidence="10">
    <location>
        <begin position="44"/>
        <end position="208"/>
    </location>
</feature>
<dbReference type="AlphaFoldDB" id="A0A2T0SYQ2"/>